<keyword evidence="1" id="KW-0732">Signal</keyword>
<comment type="caution">
    <text evidence="2">The sequence shown here is derived from an EMBL/GenBank/DDBJ whole genome shotgun (WGS) entry which is preliminary data.</text>
</comment>
<evidence type="ECO:0008006" key="4">
    <source>
        <dbReference type="Google" id="ProtNLM"/>
    </source>
</evidence>
<protein>
    <recommendedName>
        <fullName evidence="4">DUF3604 domain-containing protein</fullName>
    </recommendedName>
</protein>
<feature type="signal peptide" evidence="1">
    <location>
        <begin position="1"/>
        <end position="29"/>
    </location>
</feature>
<dbReference type="Proteomes" id="UP000321085">
    <property type="component" value="Unassembled WGS sequence"/>
</dbReference>
<evidence type="ECO:0000313" key="3">
    <source>
        <dbReference type="Proteomes" id="UP000321085"/>
    </source>
</evidence>
<dbReference type="InterPro" id="IPR022028">
    <property type="entry name" value="DUF3604"/>
</dbReference>
<accession>A0A512BWI8</accession>
<dbReference type="Gene3D" id="3.20.20.140">
    <property type="entry name" value="Metal-dependent hydrolases"/>
    <property type="match status" value="1"/>
</dbReference>
<organism evidence="2 3">
    <name type="scientific">Microvirga aerophila</name>
    <dbReference type="NCBI Taxonomy" id="670291"/>
    <lineage>
        <taxon>Bacteria</taxon>
        <taxon>Pseudomonadati</taxon>
        <taxon>Pseudomonadota</taxon>
        <taxon>Alphaproteobacteria</taxon>
        <taxon>Hyphomicrobiales</taxon>
        <taxon>Methylobacteriaceae</taxon>
        <taxon>Microvirga</taxon>
    </lineage>
</organism>
<dbReference type="Pfam" id="PF12228">
    <property type="entry name" value="DUF3604"/>
    <property type="match status" value="2"/>
</dbReference>
<proteinExistence type="predicted"/>
<gene>
    <name evidence="2" type="ORF">MAE02_39910</name>
</gene>
<keyword evidence="3" id="KW-1185">Reference proteome</keyword>
<feature type="chain" id="PRO_5021772906" description="DUF3604 domain-containing protein" evidence="1">
    <location>
        <begin position="30"/>
        <end position="781"/>
    </location>
</feature>
<evidence type="ECO:0000256" key="1">
    <source>
        <dbReference type="SAM" id="SignalP"/>
    </source>
</evidence>
<dbReference type="AlphaFoldDB" id="A0A512BWI8"/>
<dbReference type="EMBL" id="BJYU01000061">
    <property type="protein sequence ID" value="GEO16295.1"/>
    <property type="molecule type" value="Genomic_DNA"/>
</dbReference>
<sequence>MQTRTLKLREALLGGVALGLMTASALAQANPEREAFFGETHVHTGWSFDAYIFGNTMTGPAEAYAYATGEPIRHPLGYTIKIDTPLDWMGVTDHSEYVGTVRLANDPSSPISKLPIAEKLKVRTKADIQRVYLWLGTSMIDNKPVKELLVPEIAGTVWKENNAIADRYNKPGTFTAFCAYEWTSTPNNRNMHRNVFFKDCAKVPPMPFSSIDSTNPEDLWAWMDGQRKARNELLAISHNANLSDGHMFPTEVDEKGRPIDAAWAESRLRNERLSEIKQIKGQSETHPFLFPNDEFANFEVLTYLLGDPAGRIPHIPGSYIRQAYKDGLSMQGARGYNPYKFGLVGGSDSHNTGVPYRQDNFFGGHAKNDGTAQVRLGNVFAGLDTKFENPAGLTGIWAEENTRASLFEAMQRKETFATSGPRIKLRFFGGYDLASDMQRDRDWVKAAYARAVPMGGDLPPITAGRPTFAVWAVKDPTSGNLDRVQIVKGWSKNGQSFEKVFDVIWSGERTVSEVDGQLPPVGNTVDVAAIEPRPQGTSVEARVERIAEDVRTRGDERAPAGSVGEGMNLGYRNSIGAVELKTVWTDPEFEPGVDAFYYARVLEIPTPRWTTIQARQLGQQPPANVAATLQERAWSSPIWYTPSAEVRKSASQGQTVTDLVQRGAKALTDDEIKALIVSKTLNVRNTVTGQTFTIIYAASGRRLITGIDGVAPEPGEIGDVLHSGEIGAPAGYEIKGGKIITTLMNSPYEVAVYQLGNKYYGARSNEFGFANYEMDVSPTTP</sequence>
<evidence type="ECO:0000313" key="2">
    <source>
        <dbReference type="EMBL" id="GEO16295.1"/>
    </source>
</evidence>
<name>A0A512BWI8_9HYPH</name>
<reference evidence="2 3" key="1">
    <citation type="submission" date="2019-07" db="EMBL/GenBank/DDBJ databases">
        <title>Whole genome shotgun sequence of Microvirga aerophila NBRC 106136.</title>
        <authorList>
            <person name="Hosoyama A."/>
            <person name="Uohara A."/>
            <person name="Ohji S."/>
            <person name="Ichikawa N."/>
        </authorList>
    </citation>
    <scope>NUCLEOTIDE SEQUENCE [LARGE SCALE GENOMIC DNA]</scope>
    <source>
        <strain evidence="2 3">NBRC 106136</strain>
    </source>
</reference>